<evidence type="ECO:0000313" key="30">
    <source>
        <dbReference type="Proteomes" id="UP000033889"/>
    </source>
</evidence>
<dbReference type="EMBL" id="JJRB01000027">
    <property type="protein sequence ID" value="KKI05483.1"/>
    <property type="molecule type" value="Genomic_DNA"/>
</dbReference>
<dbReference type="PANTHER" id="PTHR23088:SF27">
    <property type="entry name" value="DEAMINATED GLUTATHIONE AMIDASE"/>
    <property type="match status" value="1"/>
</dbReference>
<evidence type="ECO:0000313" key="40">
    <source>
        <dbReference type="Proteomes" id="UP000034387"/>
    </source>
</evidence>
<evidence type="ECO:0000313" key="43">
    <source>
        <dbReference type="Proteomes" id="UP000034547"/>
    </source>
</evidence>
<dbReference type="Proteomes" id="UP000033878">
    <property type="component" value="Unassembled WGS sequence"/>
</dbReference>
<dbReference type="EMBL" id="JJPG01000058">
    <property type="protein sequence ID" value="KKG53153.1"/>
    <property type="molecule type" value="Genomic_DNA"/>
</dbReference>
<dbReference type="Proteomes" id="UP000033885">
    <property type="component" value="Unassembled WGS sequence"/>
</dbReference>
<keyword evidence="6" id="KW-0378">Hydrolase</keyword>
<name>A0A0F8FME2_METMZ</name>
<dbReference type="EMBL" id="JJOR01000007">
    <property type="protein sequence ID" value="KKG09146.1"/>
    <property type="molecule type" value="Genomic_DNA"/>
</dbReference>
<evidence type="ECO:0000313" key="10">
    <source>
        <dbReference type="EMBL" id="KKG85213.1"/>
    </source>
</evidence>
<evidence type="ECO:0000313" key="45">
    <source>
        <dbReference type="Proteomes" id="UP000034820"/>
    </source>
</evidence>
<evidence type="ECO:0000313" key="36">
    <source>
        <dbReference type="Proteomes" id="UP000034142"/>
    </source>
</evidence>
<feature type="domain" description="CN hydrolase" evidence="1">
    <location>
        <begin position="39"/>
        <end position="286"/>
    </location>
</feature>
<dbReference type="PANTHER" id="PTHR23088">
    <property type="entry name" value="NITRILASE-RELATED"/>
    <property type="match status" value="1"/>
</dbReference>
<dbReference type="Proteomes" id="UP000034021">
    <property type="component" value="Unassembled WGS sequence"/>
</dbReference>
<dbReference type="PROSITE" id="PS50263">
    <property type="entry name" value="CN_HYDROLASE"/>
    <property type="match status" value="1"/>
</dbReference>
<dbReference type="Proteomes" id="UP000034872">
    <property type="component" value="Unassembled WGS sequence"/>
</dbReference>
<evidence type="ECO:0000313" key="37">
    <source>
        <dbReference type="Proteomes" id="UP000034151"/>
    </source>
</evidence>
<dbReference type="EMBL" id="JJQW01000008">
    <property type="protein sequence ID" value="KKH91322.1"/>
    <property type="molecule type" value="Genomic_DNA"/>
</dbReference>
<dbReference type="Pfam" id="PF00795">
    <property type="entry name" value="CN_hydrolase"/>
    <property type="match status" value="1"/>
</dbReference>
<evidence type="ECO:0000259" key="1">
    <source>
        <dbReference type="PROSITE" id="PS50263"/>
    </source>
</evidence>
<evidence type="ECO:0000313" key="34">
    <source>
        <dbReference type="Proteomes" id="UP000034040"/>
    </source>
</evidence>
<dbReference type="EMBL" id="JJQQ01000061">
    <property type="protein sequence ID" value="KKH68139.1"/>
    <property type="molecule type" value="Genomic_DNA"/>
</dbReference>
<dbReference type="EMBL" id="JJQT01000169">
    <property type="protein sequence ID" value="KKH76076.1"/>
    <property type="molecule type" value="Genomic_DNA"/>
</dbReference>
<dbReference type="EMBL" id="JJPU01000046">
    <property type="protein sequence ID" value="KKH00311.1"/>
    <property type="molecule type" value="Genomic_DNA"/>
</dbReference>
<proteinExistence type="predicted"/>
<dbReference type="SUPFAM" id="SSF56317">
    <property type="entry name" value="Carbon-nitrogen hydrolase"/>
    <property type="match status" value="1"/>
</dbReference>
<dbReference type="Proteomes" id="UP000034151">
    <property type="component" value="Unassembled WGS sequence"/>
</dbReference>
<dbReference type="Proteomes" id="UP000034195">
    <property type="component" value="Unassembled WGS sequence"/>
</dbReference>
<organism evidence="6 39">
    <name type="scientific">Methanosarcina mazei</name>
    <name type="common">Methanosarcina frisia</name>
    <dbReference type="NCBI Taxonomy" id="2209"/>
    <lineage>
        <taxon>Archaea</taxon>
        <taxon>Methanobacteriati</taxon>
        <taxon>Methanobacteriota</taxon>
        <taxon>Stenosarchaea group</taxon>
        <taxon>Methanomicrobia</taxon>
        <taxon>Methanosarcinales</taxon>
        <taxon>Methanosarcinaceae</taxon>
        <taxon>Methanosarcina</taxon>
    </lineage>
</organism>
<dbReference type="Proteomes" id="UP000034944">
    <property type="component" value="Unassembled WGS sequence"/>
</dbReference>
<dbReference type="InterPro" id="IPR036526">
    <property type="entry name" value="C-N_Hydrolase_sf"/>
</dbReference>
<dbReference type="EMBL" id="JJPZ01000170">
    <property type="protein sequence ID" value="KKH05418.1"/>
    <property type="molecule type" value="Genomic_DNA"/>
</dbReference>
<dbReference type="EMBL" id="JJPS01000095">
    <property type="protein sequence ID" value="KKG90657.1"/>
    <property type="molecule type" value="Genomic_DNA"/>
</dbReference>
<evidence type="ECO:0000313" key="19">
    <source>
        <dbReference type="EMBL" id="KKH73029.1"/>
    </source>
</evidence>
<evidence type="ECO:0000313" key="27">
    <source>
        <dbReference type="Proteomes" id="UP000033814"/>
    </source>
</evidence>
<dbReference type="Proteomes" id="UP000034547">
    <property type="component" value="Unassembled WGS sequence"/>
</dbReference>
<evidence type="ECO:0000313" key="8">
    <source>
        <dbReference type="EMBL" id="KKG71172.1"/>
    </source>
</evidence>
<gene>
    <name evidence="2" type="ORF">DU31_03290</name>
    <name evidence="6" type="ORF">DU36_03735</name>
    <name evidence="5" type="ORF">DU38_04475</name>
    <name evidence="4" type="ORF">DU39_02785</name>
    <name evidence="16" type="ORF">DU42_19735</name>
    <name evidence="7" type="ORF">DU46_04050</name>
    <name evidence="3" type="ORF">DU49_16470</name>
    <name evidence="17" type="ORF">DU50_07675</name>
    <name evidence="15" type="ORF">DU51_06175</name>
    <name evidence="9" type="ORF">DU55_13510</name>
    <name evidence="10" type="ORF">DU57_06180</name>
    <name evidence="12" type="ORF">DU59_06215</name>
    <name evidence="11" type="ORF">DU61_01690</name>
    <name evidence="14" type="ORF">DU62_03725</name>
    <name evidence="8" type="ORF">DU63_04850</name>
    <name evidence="13" type="ORF">DU66_09090</name>
    <name evidence="19" type="ORF">DU77_08400</name>
    <name evidence="20" type="ORF">DU78_09380</name>
    <name evidence="25" type="ORF">DU81_16075</name>
    <name evidence="21" type="ORF">DU82_04415</name>
    <name evidence="24" type="ORF">DU83_04475</name>
    <name evidence="23" type="ORF">DU84_05735</name>
    <name evidence="18" type="ORF">DU87_05780</name>
    <name evidence="22" type="ORF">DU88_01610</name>
    <name evidence="26" type="ORF">FQU78_00385</name>
</gene>
<dbReference type="PATRIC" id="fig|2209.39.peg.661"/>
<dbReference type="EMBL" id="JJPR01000108">
    <property type="protein sequence ID" value="KKG85213.1"/>
    <property type="molecule type" value="Genomic_DNA"/>
</dbReference>
<evidence type="ECO:0000313" key="22">
    <source>
        <dbReference type="EMBL" id="KKH91322.1"/>
    </source>
</evidence>
<dbReference type="AlphaFoldDB" id="A0A0F8FME2"/>
<evidence type="ECO:0000313" key="32">
    <source>
        <dbReference type="Proteomes" id="UP000034001"/>
    </source>
</evidence>
<evidence type="ECO:0000313" key="6">
    <source>
        <dbReference type="EMBL" id="KKG54197.1"/>
    </source>
</evidence>
<dbReference type="Proteomes" id="UP000034243">
    <property type="component" value="Unassembled WGS sequence"/>
</dbReference>
<dbReference type="EMBL" id="JJPN01000181">
    <property type="protein sequence ID" value="KKG67331.1"/>
    <property type="molecule type" value="Genomic_DNA"/>
</dbReference>
<dbReference type="InterPro" id="IPR003010">
    <property type="entry name" value="C-N_Hydrolase"/>
</dbReference>
<dbReference type="EMBL" id="CP042908">
    <property type="protein sequence ID" value="QIB89694.1"/>
    <property type="molecule type" value="Genomic_DNA"/>
</dbReference>
<dbReference type="Proteomes" id="UP000034387">
    <property type="component" value="Unassembled WGS sequence"/>
</dbReference>
<protein>
    <submittedName>
        <fullName evidence="26">Carbon-nitrogen family hydrolase</fullName>
    </submittedName>
    <submittedName>
        <fullName evidence="6">Carbon-nitrogen hydrolase</fullName>
    </submittedName>
</protein>
<evidence type="ECO:0000313" key="35">
    <source>
        <dbReference type="Proteomes" id="UP000034074"/>
    </source>
</evidence>
<dbReference type="Proteomes" id="UP000034074">
    <property type="component" value="Unassembled WGS sequence"/>
</dbReference>
<evidence type="ECO:0000313" key="42">
    <source>
        <dbReference type="Proteomes" id="UP000034468"/>
    </source>
</evidence>
<dbReference type="Proteomes" id="UP000033889">
    <property type="component" value="Unassembled WGS sequence"/>
</dbReference>
<evidence type="ECO:0000313" key="7">
    <source>
        <dbReference type="EMBL" id="KKG67331.1"/>
    </source>
</evidence>
<dbReference type="Proteomes" id="UP000034937">
    <property type="component" value="Unassembled WGS sequence"/>
</dbReference>
<evidence type="ECO:0000313" key="14">
    <source>
        <dbReference type="EMBL" id="KKH05418.1"/>
    </source>
</evidence>
<evidence type="ECO:0000313" key="29">
    <source>
        <dbReference type="Proteomes" id="UP000033885"/>
    </source>
</evidence>
<dbReference type="EMBL" id="JJQV01000031">
    <property type="protein sequence ID" value="KKH85374.1"/>
    <property type="molecule type" value="Genomic_DNA"/>
</dbReference>
<dbReference type="EMBL" id="JJPB01000109">
    <property type="protein sequence ID" value="KKG29742.1"/>
    <property type="molecule type" value="Genomic_DNA"/>
</dbReference>
<dbReference type="Proteomes" id="UP000033814">
    <property type="component" value="Unassembled WGS sequence"/>
</dbReference>
<evidence type="ECO:0000313" key="20">
    <source>
        <dbReference type="EMBL" id="KKH76076.1"/>
    </source>
</evidence>
<dbReference type="Proteomes" id="UP000034842">
    <property type="component" value="Unassembled WGS sequence"/>
</dbReference>
<dbReference type="Proteomes" id="UP000034040">
    <property type="component" value="Unassembled WGS sequence"/>
</dbReference>
<evidence type="ECO:0000313" key="44">
    <source>
        <dbReference type="Proteomes" id="UP000034817"/>
    </source>
</evidence>
<evidence type="ECO:0000313" key="28">
    <source>
        <dbReference type="Proteomes" id="UP000033878"/>
    </source>
</evidence>
<evidence type="ECO:0000313" key="41">
    <source>
        <dbReference type="Proteomes" id="UP000034409"/>
    </source>
</evidence>
<dbReference type="Proteomes" id="UP000034820">
    <property type="component" value="Unassembled WGS sequence"/>
</dbReference>
<evidence type="ECO:0000313" key="46">
    <source>
        <dbReference type="Proteomes" id="UP000034842"/>
    </source>
</evidence>
<dbReference type="Proteomes" id="UP000034409">
    <property type="component" value="Unassembled WGS sequence"/>
</dbReference>
<evidence type="ECO:0000313" key="12">
    <source>
        <dbReference type="EMBL" id="KKG90657.1"/>
    </source>
</evidence>
<evidence type="ECO:0000313" key="48">
    <source>
        <dbReference type="Proteomes" id="UP000034937"/>
    </source>
</evidence>
<dbReference type="Proteomes" id="UP000034950">
    <property type="component" value="Unassembled WGS sequence"/>
</dbReference>
<evidence type="ECO:0000313" key="24">
    <source>
        <dbReference type="EMBL" id="KKI05483.1"/>
    </source>
</evidence>
<dbReference type="EMBL" id="JJPQ01000024">
    <property type="protein sequence ID" value="KKG85302.1"/>
    <property type="molecule type" value="Genomic_DNA"/>
</dbReference>
<evidence type="ECO:0000313" key="5">
    <source>
        <dbReference type="EMBL" id="KKG53153.1"/>
    </source>
</evidence>
<dbReference type="EMBL" id="JJPF01000003">
    <property type="protein sequence ID" value="KKG46923.1"/>
    <property type="molecule type" value="Genomic_DNA"/>
</dbReference>
<evidence type="ECO:0000313" key="13">
    <source>
        <dbReference type="EMBL" id="KKH00311.1"/>
    </source>
</evidence>
<dbReference type="Proteomes" id="UP000034468">
    <property type="component" value="Unassembled WGS sequence"/>
</dbReference>
<evidence type="ECO:0000313" key="18">
    <source>
        <dbReference type="EMBL" id="KKH68139.1"/>
    </source>
</evidence>
<evidence type="ECO:0000313" key="31">
    <source>
        <dbReference type="Proteomes" id="UP000033933"/>
    </source>
</evidence>
<evidence type="ECO:0000313" key="17">
    <source>
        <dbReference type="EMBL" id="KKH39645.1"/>
    </source>
</evidence>
<dbReference type="EMBL" id="JJQZ01000153">
    <property type="protein sequence ID" value="KKH92191.1"/>
    <property type="molecule type" value="Genomic_DNA"/>
</dbReference>
<dbReference type="EMBL" id="JJRA01000013">
    <property type="protein sequence ID" value="KKI06444.1"/>
    <property type="molecule type" value="Genomic_DNA"/>
</dbReference>
<evidence type="ECO:0000313" key="26">
    <source>
        <dbReference type="EMBL" id="QIB89694.1"/>
    </source>
</evidence>
<evidence type="ECO:0000313" key="25">
    <source>
        <dbReference type="EMBL" id="KKI06444.1"/>
    </source>
</evidence>
<evidence type="ECO:0000313" key="50">
    <source>
        <dbReference type="Proteomes" id="UP000034950"/>
    </source>
</evidence>
<reference evidence="26 51" key="2">
    <citation type="journal article" date="2020" name="Environ. Microbiol. Rep.">
        <title>Redox cycling of Fe(II) and Fe(III) in magnetite accelerates aceticlastic methanogenesis by Methanosarcina mazei.</title>
        <authorList>
            <person name="Wang H."/>
            <person name="Byrne J.M."/>
            <person name="Liu P."/>
            <person name="Liu J."/>
            <person name="Dong X."/>
            <person name="Lu Y."/>
        </authorList>
    </citation>
    <scope>NUCLEOTIDE SEQUENCE [LARGE SCALE GENOMIC DNA]</scope>
    <source>
        <strain evidence="26">Zm-15</strain>
        <strain evidence="51">zm-15</strain>
    </source>
</reference>
<evidence type="ECO:0000313" key="39">
    <source>
        <dbReference type="Proteomes" id="UP000034243"/>
    </source>
</evidence>
<evidence type="ECO:0000313" key="47">
    <source>
        <dbReference type="Proteomes" id="UP000034872"/>
    </source>
</evidence>
<evidence type="ECO:0000313" key="16">
    <source>
        <dbReference type="EMBL" id="KKH13941.1"/>
    </source>
</evidence>
<evidence type="ECO:0000313" key="11">
    <source>
        <dbReference type="EMBL" id="KKG85302.1"/>
    </source>
</evidence>
<dbReference type="OMA" id="MQSKPYA"/>
<dbReference type="EMBL" id="JJQS01000110">
    <property type="protein sequence ID" value="KKH73029.1"/>
    <property type="molecule type" value="Genomic_DNA"/>
</dbReference>
<dbReference type="EMBL" id="JJPO01000124">
    <property type="protein sequence ID" value="KKG71172.1"/>
    <property type="molecule type" value="Genomic_DNA"/>
</dbReference>
<dbReference type="Proteomes" id="UP000033933">
    <property type="component" value="Unassembled WGS sequence"/>
</dbReference>
<dbReference type="EMBL" id="JJQH01000106">
    <property type="protein sequence ID" value="KKH39645.1"/>
    <property type="molecule type" value="Genomic_DNA"/>
</dbReference>
<dbReference type="Proteomes" id="UP000034817">
    <property type="component" value="Unassembled WGS sequence"/>
</dbReference>
<evidence type="ECO:0000313" key="38">
    <source>
        <dbReference type="Proteomes" id="UP000034195"/>
    </source>
</evidence>
<dbReference type="Gene3D" id="3.60.110.10">
    <property type="entry name" value="Carbon-nitrogen hydrolase"/>
    <property type="match status" value="1"/>
</dbReference>
<evidence type="ECO:0000313" key="23">
    <source>
        <dbReference type="EMBL" id="KKH92191.1"/>
    </source>
</evidence>
<evidence type="ECO:0000313" key="49">
    <source>
        <dbReference type="Proteomes" id="UP000034944"/>
    </source>
</evidence>
<dbReference type="EMBL" id="JJPH01000042">
    <property type="protein sequence ID" value="KKG54197.1"/>
    <property type="molecule type" value="Genomic_DNA"/>
</dbReference>
<evidence type="ECO:0000313" key="15">
    <source>
        <dbReference type="EMBL" id="KKH12284.1"/>
    </source>
</evidence>
<dbReference type="EMBL" id="JJPP01000052">
    <property type="protein sequence ID" value="KKG81016.1"/>
    <property type="molecule type" value="Genomic_DNA"/>
</dbReference>
<dbReference type="EMBL" id="JJPY01000006">
    <property type="protein sequence ID" value="KKH12284.1"/>
    <property type="molecule type" value="Genomic_DNA"/>
</dbReference>
<reference evidence="27 28" key="1">
    <citation type="journal article" date="2015" name="ISME J.">
        <title>Genomic and phenotypic differentiation among Methanosarcina mazei populations from Columbia River sediment.</title>
        <authorList>
            <person name="Youngblut N.D."/>
            <person name="Wirth J.S."/>
            <person name="Henriksen J.R."/>
            <person name="Smith M."/>
            <person name="Simon H."/>
            <person name="Metcalf W.W."/>
            <person name="Whitaker R.J."/>
        </authorList>
    </citation>
    <scope>NUCLEOTIDE SEQUENCE [LARGE SCALE GENOMIC DNA]</scope>
    <source>
        <strain evidence="17 33">1.H.A.1A.3</strain>
        <strain evidence="18 31">1.H.M.0.1</strain>
        <strain evidence="19 34">1.H.M.1A.2</strain>
        <strain evidence="20 46">1.H.M.1A.3</strain>
        <strain evidence="21 27">1.H.M.2.2</strain>
        <strain evidence="22 48">1.H.M.2.3</strain>
        <strain evidence="23 47">1.H.T.2.1</strain>
        <strain evidence="25 29">1.H.T.2.3</strain>
        <strain evidence="24 43">1.H.T.2.5</strain>
        <strain evidence="2 36">2.F.A.2.3</strain>
        <strain evidence="3 28">3.F.A.1A.3</strain>
        <strain evidence="4 37">3.F.A.2.5</strain>
        <strain evidence="5 38">3.F.A.2.6</strain>
        <strain evidence="6 39">3.F.A.2.7</strain>
        <strain evidence="7 35">3.H.A.1A.2</strain>
        <strain evidence="8 32">3.H.A.2.1</strain>
        <strain evidence="9 44">3.H.A.2.4</strain>
        <strain evidence="11 30">3.H.A.2.5</strain>
        <strain evidence="10 50">3.H.A.2.6</strain>
        <strain evidence="12 41">3.H.A.2.8</strain>
        <strain evidence="13 42">3.H.M.1B.1</strain>
        <strain evidence="16 40">3.H.M.2.7</strain>
        <strain evidence="15 45">3.H.T.1A.1</strain>
        <strain evidence="14 49">3.H.T.1A.2</strain>
    </source>
</reference>
<evidence type="ECO:0000313" key="3">
    <source>
        <dbReference type="EMBL" id="KKG29742.1"/>
    </source>
</evidence>
<accession>A0A0F8FME2</accession>
<dbReference type="EMBL" id="JJPX01000018">
    <property type="protein sequence ID" value="KKH13941.1"/>
    <property type="molecule type" value="Genomic_DNA"/>
</dbReference>
<evidence type="ECO:0000313" key="2">
    <source>
        <dbReference type="EMBL" id="KKG09146.1"/>
    </source>
</evidence>
<evidence type="ECO:0000313" key="9">
    <source>
        <dbReference type="EMBL" id="KKG81016.1"/>
    </source>
</evidence>
<dbReference type="OrthoDB" id="41015at2157"/>
<dbReference type="GO" id="GO:0016787">
    <property type="term" value="F:hydrolase activity"/>
    <property type="evidence" value="ECO:0007669"/>
    <property type="project" value="UniProtKB-KW"/>
</dbReference>
<sequence length="307" mass="34662">MRYLNKLLKQSTQTQYLNKVLKYLVDLHLQLKGREVTSIITACIQMNISPCSKHENLDHALSLAEEAVSKEAELLVFPEVFSTGFCYERIEEVAETVSGPTIEALSDFSREYGCILAGSMIEKREIKDKGAISPEKRAPYQYNLGFCIESGKLAGIRRKVQLYGPEKKYFASGDSIAPIRLQKYSLSLGLIVCNELRYPEVARKMTLDGADLLVSAAEIPDFYIYPWRIMSISRAIENQLPHIACNRVGKDRYSTYPGSSFITDGWGRILAKAGKEECVILGEIDLDEARKIRQTGSILEDRRPDLY</sequence>
<dbReference type="Proteomes" id="UP000034142">
    <property type="component" value="Unassembled WGS sequence"/>
</dbReference>
<evidence type="ECO:0000313" key="51">
    <source>
        <dbReference type="Proteomes" id="UP000467371"/>
    </source>
</evidence>
<dbReference type="Proteomes" id="UP000467371">
    <property type="component" value="Chromosome"/>
</dbReference>
<evidence type="ECO:0000313" key="21">
    <source>
        <dbReference type="EMBL" id="KKH85374.1"/>
    </source>
</evidence>
<evidence type="ECO:0000313" key="33">
    <source>
        <dbReference type="Proteomes" id="UP000034021"/>
    </source>
</evidence>
<evidence type="ECO:0000313" key="4">
    <source>
        <dbReference type="EMBL" id="KKG46923.1"/>
    </source>
</evidence>
<dbReference type="Proteomes" id="UP000034001">
    <property type="component" value="Unassembled WGS sequence"/>
</dbReference>